<name>A0ACB1AJP6_MELEN</name>
<accession>A0ACB1AJP6</accession>
<gene>
    <name evidence="1" type="ORF">MENTE1834_LOCUS39660</name>
</gene>
<proteinExistence type="predicted"/>
<evidence type="ECO:0000313" key="1">
    <source>
        <dbReference type="EMBL" id="CAK5091797.1"/>
    </source>
</evidence>
<dbReference type="EMBL" id="CAVMJV010000090">
    <property type="protein sequence ID" value="CAK5091797.1"/>
    <property type="molecule type" value="Genomic_DNA"/>
</dbReference>
<dbReference type="Proteomes" id="UP001497535">
    <property type="component" value="Unassembled WGS sequence"/>
</dbReference>
<keyword evidence="2" id="KW-1185">Reference proteome</keyword>
<sequence>MDIKPKLEPRDVELNENIAVNPVTQGKKRKGDDDNFQQNRLTKTQRRKLNKMNKQQQKQQQGGNVQQQQRHLPQKVEELNENVGAVNPVKKGKKKGKTKNNYQKLPTNKDLKQKLKRMEKRQQRKLQRAMAEARQKENEQAQSTGSGDYSNIPIRRKEQIANDKDWKKWKEQKEKKMKEKKKKQQQAQKPKKQVKFNVANDETTDNNNETSDKPKTRKQKKLEAQQDLRDERIKTLRNSIKELLKFRQLFKNDETILVKNVEYQQLCTLIASIIPALLQPRKFNRLNMLRYDNVILNEIVKQAALLEPKLFTKASVFNFNKIEENDKERKNLQLQLRVLWALSASVCIFGYVSINKRSKDECMSEVEELCLMAEDLKEHPETFNCSALVDLLISWQMSFNAKYKVLPDLAMFVFVMRLNGNNIQQIMEALCNDEANNSADENSAEGDEETDFEMDEESSDEDEEGIEGEDDENEKQSRKEIKKEIVEVDENGISKKSESKENKKGKIKKEKVDDNDKLNPEQVEEIRKALGDACFGEDDLSDGSDDWNLDDERLFALDDELIETFRKRSSSKQDLKKLKEFRRRLVDMLTICFTVAKLELALPAWLSTIAMLCERKDTSQEIVDSMAKIEKPLIRRKKECNYDKKQLAIFLRALIAPFQKGDNDVRLYSRHNHKLVFGAIRVLICLSSDYSAKQFSPEVYQFITDLWTFCDDNISDEQNHYNDKEFVRKLLLQIFNNFRQYFNDWFLPLSNDAINNEFSFTKRLTSLHLLTYLINGNNLEIEDNNQQQEAIPQTNKIKTLYLVKFVQVFGKIVENLKEKQEKIKLVFGKLYNGGINDLEVAVERTVGNEGIKILQRKIAYNDIYWTNDNNTKLPHLDRPLPSYLSSYLKKIMEILKKDIMTV</sequence>
<reference evidence="1" key="1">
    <citation type="submission" date="2023-11" db="EMBL/GenBank/DDBJ databases">
        <authorList>
            <person name="Poullet M."/>
        </authorList>
    </citation>
    <scope>NUCLEOTIDE SEQUENCE</scope>
    <source>
        <strain evidence="1">E1834</strain>
    </source>
</reference>
<organism evidence="1 2">
    <name type="scientific">Meloidogyne enterolobii</name>
    <name type="common">Root-knot nematode worm</name>
    <name type="synonym">Meloidogyne mayaguensis</name>
    <dbReference type="NCBI Taxonomy" id="390850"/>
    <lineage>
        <taxon>Eukaryota</taxon>
        <taxon>Metazoa</taxon>
        <taxon>Ecdysozoa</taxon>
        <taxon>Nematoda</taxon>
        <taxon>Chromadorea</taxon>
        <taxon>Rhabditida</taxon>
        <taxon>Tylenchina</taxon>
        <taxon>Tylenchomorpha</taxon>
        <taxon>Tylenchoidea</taxon>
        <taxon>Meloidogynidae</taxon>
        <taxon>Meloidogyninae</taxon>
        <taxon>Meloidogyne</taxon>
    </lineage>
</organism>
<comment type="caution">
    <text evidence="1">The sequence shown here is derived from an EMBL/GenBank/DDBJ whole genome shotgun (WGS) entry which is preliminary data.</text>
</comment>
<protein>
    <submittedName>
        <fullName evidence="1">Uncharacterized protein</fullName>
    </submittedName>
</protein>
<evidence type="ECO:0000313" key="2">
    <source>
        <dbReference type="Proteomes" id="UP001497535"/>
    </source>
</evidence>